<proteinExistence type="predicted"/>
<sequence>MPWNQIFAQFTILLGLCGCLLGIFICSGISYDIYRGFMSYKLDRKNLRHKPLKKRRIMRLIIRS</sequence>
<evidence type="ECO:0000256" key="1">
    <source>
        <dbReference type="SAM" id="Phobius"/>
    </source>
</evidence>
<accession>A0A419S9K8</accession>
<organism evidence="2 3">
    <name type="scientific">Pelobium manganitolerans</name>
    <dbReference type="NCBI Taxonomy" id="1842495"/>
    <lineage>
        <taxon>Bacteria</taxon>
        <taxon>Pseudomonadati</taxon>
        <taxon>Bacteroidota</taxon>
        <taxon>Sphingobacteriia</taxon>
        <taxon>Sphingobacteriales</taxon>
        <taxon>Sphingobacteriaceae</taxon>
        <taxon>Pelobium</taxon>
    </lineage>
</organism>
<keyword evidence="1" id="KW-0472">Membrane</keyword>
<name>A0A419S9K8_9SPHI</name>
<keyword evidence="3" id="KW-1185">Reference proteome</keyword>
<evidence type="ECO:0000313" key="2">
    <source>
        <dbReference type="EMBL" id="RKD18681.1"/>
    </source>
</evidence>
<dbReference type="Proteomes" id="UP000283433">
    <property type="component" value="Unassembled WGS sequence"/>
</dbReference>
<evidence type="ECO:0000313" key="3">
    <source>
        <dbReference type="Proteomes" id="UP000283433"/>
    </source>
</evidence>
<keyword evidence="1" id="KW-1133">Transmembrane helix</keyword>
<feature type="transmembrane region" description="Helical" evidence="1">
    <location>
        <begin position="6"/>
        <end position="34"/>
    </location>
</feature>
<comment type="caution">
    <text evidence="2">The sequence shown here is derived from an EMBL/GenBank/DDBJ whole genome shotgun (WGS) entry which is preliminary data.</text>
</comment>
<dbReference type="EMBL" id="MBTA01000004">
    <property type="protein sequence ID" value="RKD18681.1"/>
    <property type="molecule type" value="Genomic_DNA"/>
</dbReference>
<dbReference type="AlphaFoldDB" id="A0A419S9K8"/>
<reference evidence="2 3" key="1">
    <citation type="submission" date="2016-07" db="EMBL/GenBank/DDBJ databases">
        <title>Genome of Pelobium manganitolerans.</title>
        <authorList>
            <person name="Wu S."/>
            <person name="Wang G."/>
        </authorList>
    </citation>
    <scope>NUCLEOTIDE SEQUENCE [LARGE SCALE GENOMIC DNA]</scope>
    <source>
        <strain evidence="2 3">YS-25</strain>
    </source>
</reference>
<keyword evidence="1" id="KW-0812">Transmembrane</keyword>
<protein>
    <submittedName>
        <fullName evidence="2">Uncharacterized protein</fullName>
    </submittedName>
</protein>
<gene>
    <name evidence="2" type="ORF">BCY91_15215</name>
</gene>